<dbReference type="InterPro" id="IPR001680">
    <property type="entry name" value="WD40_rpt"/>
</dbReference>
<feature type="repeat" description="WD" evidence="7">
    <location>
        <begin position="322"/>
        <end position="358"/>
    </location>
</feature>
<dbReference type="EMBL" id="HG793127">
    <property type="protein sequence ID" value="CDK27085.1"/>
    <property type="molecule type" value="Genomic_DNA"/>
</dbReference>
<evidence type="ECO:0000256" key="8">
    <source>
        <dbReference type="RuleBase" id="RU365004"/>
    </source>
</evidence>
<dbReference type="HOGENOM" id="CLU_017019_1_1_1"/>
<comment type="similarity">
    <text evidence="1 8">Belongs to the WD repeat DDB2/WDR76 family.</text>
</comment>
<dbReference type="SMART" id="SM00320">
    <property type="entry name" value="WD40"/>
    <property type="match status" value="4"/>
</dbReference>
<name>W6MWA1_9ASCO</name>
<dbReference type="PANTHER" id="PTHR14773">
    <property type="entry name" value="WD REPEAT-CONTAINING PROTEIN 76"/>
    <property type="match status" value="1"/>
</dbReference>
<gene>
    <name evidence="10" type="ORF">KUCA_T00003062001</name>
</gene>
<dbReference type="InterPro" id="IPR015943">
    <property type="entry name" value="WD40/YVTN_repeat-like_dom_sf"/>
</dbReference>
<dbReference type="PROSITE" id="PS50082">
    <property type="entry name" value="WD_REPEATS_2"/>
    <property type="match status" value="1"/>
</dbReference>
<dbReference type="InterPro" id="IPR036322">
    <property type="entry name" value="WD40_repeat_dom_sf"/>
</dbReference>
<evidence type="ECO:0000256" key="6">
    <source>
        <dbReference type="ARBA" id="ARBA00023125"/>
    </source>
</evidence>
<evidence type="ECO:0000256" key="4">
    <source>
        <dbReference type="ARBA" id="ARBA00022737"/>
    </source>
</evidence>
<evidence type="ECO:0000256" key="1">
    <source>
        <dbReference type="ARBA" id="ARBA00005434"/>
    </source>
</evidence>
<dbReference type="OrthoDB" id="9890280at2759"/>
<dbReference type="InterPro" id="IPR019775">
    <property type="entry name" value="WD40_repeat_CS"/>
</dbReference>
<keyword evidence="11" id="KW-1185">Reference proteome</keyword>
<dbReference type="RefSeq" id="XP_022459081.1">
    <property type="nucleotide sequence ID" value="XM_022603369.1"/>
</dbReference>
<dbReference type="GeneID" id="34520469"/>
<dbReference type="PROSITE" id="PS50294">
    <property type="entry name" value="WD_REPEATS_REGION"/>
    <property type="match status" value="1"/>
</dbReference>
<dbReference type="GO" id="GO:0005737">
    <property type="term" value="C:cytoplasm"/>
    <property type="evidence" value="ECO:0007669"/>
    <property type="project" value="EnsemblFungi"/>
</dbReference>
<dbReference type="SUPFAM" id="SSF50978">
    <property type="entry name" value="WD40 repeat-like"/>
    <property type="match status" value="1"/>
</dbReference>
<protein>
    <recommendedName>
        <fullName evidence="2 8">DNA damage-binding protein CMR1</fullName>
    </recommendedName>
</protein>
<evidence type="ECO:0000256" key="9">
    <source>
        <dbReference type="SAM" id="MobiDB-lite"/>
    </source>
</evidence>
<dbReference type="Proteomes" id="UP000019384">
    <property type="component" value="Unassembled WGS sequence"/>
</dbReference>
<proteinExistence type="inferred from homology"/>
<dbReference type="PROSITE" id="PS00678">
    <property type="entry name" value="WD_REPEATS_1"/>
    <property type="match status" value="1"/>
</dbReference>
<keyword evidence="4" id="KW-0677">Repeat</keyword>
<keyword evidence="5 8" id="KW-0227">DNA damage</keyword>
<dbReference type="GO" id="GO:0003677">
    <property type="term" value="F:DNA binding"/>
    <property type="evidence" value="ECO:0007669"/>
    <property type="project" value="UniProtKB-UniRule"/>
</dbReference>
<comment type="function">
    <text evidence="8">DNA-binding protein that binds to both single- and double-stranded DNA. Binds preferentially to UV-damaged DNA. May be involved in DNA-metabolic processes.</text>
</comment>
<keyword evidence="3 7" id="KW-0853">WD repeat</keyword>
<dbReference type="AlphaFoldDB" id="W6MWA1"/>
<reference evidence="10" key="1">
    <citation type="submission" date="2013-12" db="EMBL/GenBank/DDBJ databases">
        <authorList>
            <person name="Genoscope - CEA"/>
        </authorList>
    </citation>
    <scope>NUCLEOTIDE SEQUENCE</scope>
    <source>
        <strain evidence="10">CBS 1993</strain>
    </source>
</reference>
<feature type="region of interest" description="Disordered" evidence="9">
    <location>
        <begin position="39"/>
        <end position="58"/>
    </location>
</feature>
<evidence type="ECO:0000256" key="2">
    <source>
        <dbReference type="ARBA" id="ARBA00021132"/>
    </source>
</evidence>
<dbReference type="PANTHER" id="PTHR14773:SF0">
    <property type="entry name" value="WD REPEAT-CONTAINING PROTEIN 76"/>
    <property type="match status" value="1"/>
</dbReference>
<evidence type="ECO:0000256" key="5">
    <source>
        <dbReference type="ARBA" id="ARBA00022763"/>
    </source>
</evidence>
<dbReference type="Pfam" id="PF00400">
    <property type="entry name" value="WD40"/>
    <property type="match status" value="1"/>
</dbReference>
<evidence type="ECO:0000313" key="11">
    <source>
        <dbReference type="Proteomes" id="UP000019384"/>
    </source>
</evidence>
<dbReference type="STRING" id="1382522.W6MWA1"/>
<dbReference type="Gene3D" id="2.130.10.10">
    <property type="entry name" value="YVTN repeat-like/Quinoprotein amine dehydrogenase"/>
    <property type="match status" value="1"/>
</dbReference>
<accession>W6MWA1</accession>
<organism evidence="10 11">
    <name type="scientific">Kuraishia capsulata CBS 1993</name>
    <dbReference type="NCBI Taxonomy" id="1382522"/>
    <lineage>
        <taxon>Eukaryota</taxon>
        <taxon>Fungi</taxon>
        <taxon>Dikarya</taxon>
        <taxon>Ascomycota</taxon>
        <taxon>Saccharomycotina</taxon>
        <taxon>Pichiomycetes</taxon>
        <taxon>Pichiales</taxon>
        <taxon>Pichiaceae</taxon>
        <taxon>Kuraishia</taxon>
    </lineage>
</organism>
<evidence type="ECO:0000313" key="10">
    <source>
        <dbReference type="EMBL" id="CDK27085.1"/>
    </source>
</evidence>
<dbReference type="GO" id="GO:2000001">
    <property type="term" value="P:regulation of DNA damage checkpoint"/>
    <property type="evidence" value="ECO:0007669"/>
    <property type="project" value="EnsemblFungi"/>
</dbReference>
<evidence type="ECO:0000256" key="7">
    <source>
        <dbReference type="PROSITE-ProRule" id="PRU00221"/>
    </source>
</evidence>
<dbReference type="InterPro" id="IPR050853">
    <property type="entry name" value="WD_repeat_DNA-damage-binding"/>
</dbReference>
<reference evidence="10" key="2">
    <citation type="submission" date="2014-02" db="EMBL/GenBank/DDBJ databases">
        <title>Complete DNA sequence of /Kuraishia capsulata/ illustrates novel genomic features among budding yeasts (/Saccharomycotina/).</title>
        <authorList>
            <person name="Morales L."/>
            <person name="Noel B."/>
            <person name="Porcel B."/>
            <person name="Marcet-Houben M."/>
            <person name="Hullo M-F."/>
            <person name="Sacerdot C."/>
            <person name="Tekaia F."/>
            <person name="Leh-Louis V."/>
            <person name="Despons L."/>
            <person name="Khanna V."/>
            <person name="Aury J-M."/>
            <person name="Barbe V."/>
            <person name="Couloux A."/>
            <person name="Labadie K."/>
            <person name="Pelletier E."/>
            <person name="Souciet J-L."/>
            <person name="Boekhout T."/>
            <person name="Gabaldon T."/>
            <person name="Wincker P."/>
            <person name="Dujon B."/>
        </authorList>
    </citation>
    <scope>NUCLEOTIDE SEQUENCE</scope>
    <source>
        <strain evidence="10">CBS 1993</strain>
    </source>
</reference>
<dbReference type="GO" id="GO:0000785">
    <property type="term" value="C:chromatin"/>
    <property type="evidence" value="ECO:0007669"/>
    <property type="project" value="EnsemblFungi"/>
</dbReference>
<keyword evidence="6 8" id="KW-0238">DNA-binding</keyword>
<sequence length="536" mass="60707">MAVSEFEKQRQANIARNKELFKKLSLDFLSDDVAKEVKRKESIKSANSQKRKSKVEKPVIVPTRRSSRLAGVKLEPNDDSVVDSFADEEARRKERLDEMKRIQLSGDISLADLFPKIEDTEVNGMNDDLQRFQNISKNVSMGDFYDIMVERKKSSNATVNKLRDEFSSIEIYDKFVPNDIKLTPQRMSTIFFHPTSDRRLVIGGDTNGTTGVWSCEDSKGEGDDAQPDIYQFQLHRKNIPKYALRPNEATQVVTCSYDGTIRTLDLSSLKSNMITTYYDQWENLSGISDIQFADANVLYFTTLNGEFSTIDLREGKKYAQPFRLHDKKIGSFALNPSATHQVASASLDRSLRIWDLRNVGASKWSEYEKAQSPNCIGSYNSRVSISCADWNMSGDIVCNGYDDTINVFNLGDTSKLTKKYQYPIPEKLQSDQELQPEQIPLNMVPDHKLKHNCQTGRWVSIIKSKWHANPRDGIEKFVIANMNRYFDVYTATGEQVGHIGDELLTAVPAVASFHPTQNWMVGGSASGKVYLFGGNR</sequence>
<dbReference type="GO" id="GO:0006974">
    <property type="term" value="P:DNA damage response"/>
    <property type="evidence" value="ECO:0007669"/>
    <property type="project" value="UniProtKB-KW"/>
</dbReference>
<evidence type="ECO:0000256" key="3">
    <source>
        <dbReference type="ARBA" id="ARBA00022574"/>
    </source>
</evidence>
<dbReference type="GO" id="GO:0034399">
    <property type="term" value="C:nuclear periphery"/>
    <property type="evidence" value="ECO:0007669"/>
    <property type="project" value="EnsemblFungi"/>
</dbReference>